<keyword evidence="4" id="KW-1185">Reference proteome</keyword>
<dbReference type="GO" id="GO:0008270">
    <property type="term" value="F:zinc ion binding"/>
    <property type="evidence" value="ECO:0007669"/>
    <property type="project" value="UniProtKB-KW"/>
</dbReference>
<comment type="caution">
    <text evidence="3">The sequence shown here is derived from an EMBL/GenBank/DDBJ whole genome shotgun (WGS) entry which is preliminary data.</text>
</comment>
<dbReference type="OrthoDB" id="6136903at2759"/>
<keyword evidence="2" id="KW-0732">Signal</keyword>
<evidence type="ECO:0000256" key="1">
    <source>
        <dbReference type="ARBA" id="ARBA00022771"/>
    </source>
</evidence>
<dbReference type="InterPro" id="IPR027417">
    <property type="entry name" value="P-loop_NTPase"/>
</dbReference>
<dbReference type="EMBL" id="MUJZ01013506">
    <property type="protein sequence ID" value="OTF81456.1"/>
    <property type="molecule type" value="Genomic_DNA"/>
</dbReference>
<feature type="signal peptide" evidence="2">
    <location>
        <begin position="1"/>
        <end position="20"/>
    </location>
</feature>
<keyword evidence="1" id="KW-0862">Zinc</keyword>
<dbReference type="SUPFAM" id="SSF52540">
    <property type="entry name" value="P-loop containing nucleoside triphosphate hydrolases"/>
    <property type="match status" value="1"/>
</dbReference>
<keyword evidence="1" id="KW-0479">Metal-binding</keyword>
<evidence type="ECO:0000313" key="3">
    <source>
        <dbReference type="EMBL" id="OTF81456.1"/>
    </source>
</evidence>
<dbReference type="Gene3D" id="3.40.50.300">
    <property type="entry name" value="P-loop containing nucleotide triphosphate hydrolases"/>
    <property type="match status" value="1"/>
</dbReference>
<accession>A0A1Y3BPD9</accession>
<keyword evidence="1" id="KW-0863">Zinc-finger</keyword>
<protein>
    <submittedName>
        <fullName evidence="3">Uncharacterized protein</fullName>
    </submittedName>
</protein>
<sequence length="102" mass="11517">MNILSLLILFCFSFYYPIDSFVNSQEWTLSRSVPDLRIGVVGTYVSGKSALVHRYLTGSYLQDESPEGGRFKKDVIIDGQSYLLLIRDEGGPPEMQVSQCLF</sequence>
<feature type="chain" id="PRO_5012215137" evidence="2">
    <location>
        <begin position="21"/>
        <end position="102"/>
    </location>
</feature>
<dbReference type="PANTHER" id="PTHR45819:SF5">
    <property type="entry name" value="CENTAURIN-GAMMA-1A"/>
    <property type="match status" value="1"/>
</dbReference>
<reference evidence="3 4" key="1">
    <citation type="submission" date="2017-03" db="EMBL/GenBank/DDBJ databases">
        <title>Genome Survey of Euroglyphus maynei.</title>
        <authorList>
            <person name="Arlian L.G."/>
            <person name="Morgan M.S."/>
            <person name="Rider S.D."/>
        </authorList>
    </citation>
    <scope>NUCLEOTIDE SEQUENCE [LARGE SCALE GENOMIC DNA]</scope>
    <source>
        <strain evidence="3">Arlian Lab</strain>
        <tissue evidence="3">Whole body</tissue>
    </source>
</reference>
<dbReference type="Proteomes" id="UP000194236">
    <property type="component" value="Unassembled WGS sequence"/>
</dbReference>
<evidence type="ECO:0000256" key="2">
    <source>
        <dbReference type="SAM" id="SignalP"/>
    </source>
</evidence>
<dbReference type="InterPro" id="IPR051282">
    <property type="entry name" value="Arf-GAP_GTPase_ANK_PH"/>
</dbReference>
<dbReference type="GO" id="GO:0005096">
    <property type="term" value="F:GTPase activator activity"/>
    <property type="evidence" value="ECO:0007669"/>
    <property type="project" value="TreeGrafter"/>
</dbReference>
<proteinExistence type="predicted"/>
<dbReference type="GO" id="GO:0003924">
    <property type="term" value="F:GTPase activity"/>
    <property type="evidence" value="ECO:0007669"/>
    <property type="project" value="TreeGrafter"/>
</dbReference>
<organism evidence="3 4">
    <name type="scientific">Euroglyphus maynei</name>
    <name type="common">Mayne's house dust mite</name>
    <dbReference type="NCBI Taxonomy" id="6958"/>
    <lineage>
        <taxon>Eukaryota</taxon>
        <taxon>Metazoa</taxon>
        <taxon>Ecdysozoa</taxon>
        <taxon>Arthropoda</taxon>
        <taxon>Chelicerata</taxon>
        <taxon>Arachnida</taxon>
        <taxon>Acari</taxon>
        <taxon>Acariformes</taxon>
        <taxon>Sarcoptiformes</taxon>
        <taxon>Astigmata</taxon>
        <taxon>Psoroptidia</taxon>
        <taxon>Analgoidea</taxon>
        <taxon>Pyroglyphidae</taxon>
        <taxon>Pyroglyphinae</taxon>
        <taxon>Euroglyphus</taxon>
    </lineage>
</organism>
<dbReference type="PANTHER" id="PTHR45819">
    <property type="entry name" value="CENTAURIN-GAMMA-1A"/>
    <property type="match status" value="1"/>
</dbReference>
<name>A0A1Y3BPD9_EURMA</name>
<dbReference type="AlphaFoldDB" id="A0A1Y3BPD9"/>
<evidence type="ECO:0000313" key="4">
    <source>
        <dbReference type="Proteomes" id="UP000194236"/>
    </source>
</evidence>
<gene>
    <name evidence="3" type="ORF">BLA29_011670</name>
</gene>